<protein>
    <submittedName>
        <fullName evidence="1">Uncharacterized protein</fullName>
    </submittedName>
</protein>
<keyword evidence="1" id="KW-0934">Plastid</keyword>
<geneLocation type="chloroplast" evidence="1"/>
<proteinExistence type="predicted"/>
<keyword evidence="1" id="KW-0150">Chloroplast</keyword>
<dbReference type="EMBL" id="MF101414">
    <property type="protein sequence ID" value="ARW60703.1"/>
    <property type="molecule type" value="Genomic_DNA"/>
</dbReference>
<gene>
    <name evidence="1" type="primary">ConsOrf3</name>
</gene>
<sequence>MIDKKNILLRKIDLLMISLEILNIYFSTNDNIIEFQEIRYDLKKCNFKTTYSFIKIVQYIYTIRLMIKRYLLHEIAIEILKKYTKLNKFNFITKYKKRFHNKSFILREYYRSKKLLNNTSKIDMNNTAFINLYIISKLINKEGVYILIKYLLN</sequence>
<dbReference type="AlphaFoldDB" id="A0A1Z1M4E0"/>
<name>A0A1Z1M4E0_9FLOR</name>
<accession>A0A1Z1M4E0</accession>
<evidence type="ECO:0000313" key="1">
    <source>
        <dbReference type="EMBL" id="ARW60703.1"/>
    </source>
</evidence>
<organism evidence="1">
    <name type="scientific">Polysiphonia sp</name>
    <dbReference type="NCBI Taxonomy" id="1967842"/>
    <lineage>
        <taxon>Eukaryota</taxon>
        <taxon>Rhodophyta</taxon>
        <taxon>Florideophyceae</taxon>
        <taxon>Rhodymeniophycidae</taxon>
        <taxon>Ceramiales</taxon>
        <taxon>Rhodomelaceae</taxon>
        <taxon>Polysiphonioideae</taxon>
        <taxon>Polysiphonia</taxon>
    </lineage>
</organism>
<reference evidence="1" key="1">
    <citation type="journal article" date="2017" name="J. Phycol.">
        <title>Analysis of chloroplast genomes and a supermatrix inform reclassification of the Rhodomelaceae (Rhodophyta).</title>
        <authorList>
            <person name="Diaz-Tapia P."/>
            <person name="Maggs C.A."/>
            <person name="West J.A."/>
            <person name="Verbruggen H."/>
        </authorList>
    </citation>
    <scope>NUCLEOTIDE SEQUENCE</scope>
    <source>
        <strain evidence="1">JH1432</strain>
    </source>
</reference>